<evidence type="ECO:0008006" key="4">
    <source>
        <dbReference type="Google" id="ProtNLM"/>
    </source>
</evidence>
<dbReference type="Proteomes" id="UP000307808">
    <property type="component" value="Unassembled WGS sequence"/>
</dbReference>
<name>A0A4U2YLR3_9ACTN</name>
<organism evidence="2 3">
    <name type="scientific">Nocardioides jishulii</name>
    <dbReference type="NCBI Taxonomy" id="2575440"/>
    <lineage>
        <taxon>Bacteria</taxon>
        <taxon>Bacillati</taxon>
        <taxon>Actinomycetota</taxon>
        <taxon>Actinomycetes</taxon>
        <taxon>Propionibacteriales</taxon>
        <taxon>Nocardioidaceae</taxon>
        <taxon>Nocardioides</taxon>
    </lineage>
</organism>
<evidence type="ECO:0000256" key="1">
    <source>
        <dbReference type="SAM" id="Phobius"/>
    </source>
</evidence>
<keyword evidence="3" id="KW-1185">Reference proteome</keyword>
<dbReference type="EMBL" id="SZPY01000003">
    <property type="protein sequence ID" value="TKI61754.1"/>
    <property type="molecule type" value="Genomic_DNA"/>
</dbReference>
<keyword evidence="1" id="KW-0812">Transmembrane</keyword>
<accession>A0A4U2YLR3</accession>
<protein>
    <recommendedName>
        <fullName evidence="4">WD40 repeat domain-containing protein</fullName>
    </recommendedName>
</protein>
<gene>
    <name evidence="2" type="ORF">FC770_13460</name>
</gene>
<dbReference type="AlphaFoldDB" id="A0A4U2YLR3"/>
<dbReference type="RefSeq" id="WP_137066760.1">
    <property type="nucleotide sequence ID" value="NZ_CP040748.1"/>
</dbReference>
<feature type="transmembrane region" description="Helical" evidence="1">
    <location>
        <begin position="44"/>
        <end position="66"/>
    </location>
</feature>
<proteinExistence type="predicted"/>
<evidence type="ECO:0000313" key="3">
    <source>
        <dbReference type="Proteomes" id="UP000307808"/>
    </source>
</evidence>
<evidence type="ECO:0000313" key="2">
    <source>
        <dbReference type="EMBL" id="TKI61754.1"/>
    </source>
</evidence>
<sequence>MTTRADLQRELGRLSADEVDTAIPVPEALWTRGRRWQRRRLGRAIVTVACVAAFTAGLAGAVLPFVPGVPGTSDAASSGIAPRIPDRVHAPPLWAASVSGTALVAVTEAERGTWVGREPALAVITAAGAYGYLDLPDRSEGFALSPDGERLAYWTAGTPSGDPQTNDAQSKVTTGLAVRTLRTGVEQRHEVPTVHGLDPGSLAWLDDTTVVFEYGQNIVGDSAPSAEQGGSNEHGGWWWRLAADEPEPWPWGDEDVVDPLFWGVNEGAAIGTSSGEALTLVDPGVRLREGLAARASGGGASHMAPTVAWGGDGQVALLGEEGGSETPAQVRTGRLAVEGGDARLVDLTLIPGGEVANGLLGWRDGDLLVVVLGDDPHIATVDVETGNRRVLVSWDVDEHDRGAAWRFARGVLETGEVVPATAPRDPDDPRAVGGVLSVGLVGVLGWSALRRRRDRP</sequence>
<comment type="caution">
    <text evidence="2">The sequence shown here is derived from an EMBL/GenBank/DDBJ whole genome shotgun (WGS) entry which is preliminary data.</text>
</comment>
<keyword evidence="1" id="KW-0472">Membrane</keyword>
<dbReference type="OrthoDB" id="3779542at2"/>
<keyword evidence="1" id="KW-1133">Transmembrane helix</keyword>
<dbReference type="SUPFAM" id="SSF82171">
    <property type="entry name" value="DPP6 N-terminal domain-like"/>
    <property type="match status" value="1"/>
</dbReference>
<reference evidence="2 3" key="1">
    <citation type="submission" date="2019-04" db="EMBL/GenBank/DDBJ databases">
        <authorList>
            <person name="Dong K."/>
        </authorList>
    </citation>
    <scope>NUCLEOTIDE SEQUENCE [LARGE SCALE GENOMIC DNA]</scope>
    <source>
        <strain evidence="3">dk3543</strain>
    </source>
</reference>